<protein>
    <recommendedName>
        <fullName evidence="2">HTH cro/C1-type domain-containing protein</fullName>
    </recommendedName>
</protein>
<comment type="caution">
    <text evidence="3">The sequence shown here is derived from an EMBL/GenBank/DDBJ whole genome shotgun (WGS) entry which is preliminary data.</text>
</comment>
<feature type="compositionally biased region" description="Basic and acidic residues" evidence="1">
    <location>
        <begin position="42"/>
        <end position="59"/>
    </location>
</feature>
<evidence type="ECO:0000256" key="1">
    <source>
        <dbReference type="SAM" id="MobiDB-lite"/>
    </source>
</evidence>
<feature type="compositionally biased region" description="Basic and acidic residues" evidence="1">
    <location>
        <begin position="70"/>
        <end position="85"/>
    </location>
</feature>
<dbReference type="EMBL" id="BOSE01000005">
    <property type="protein sequence ID" value="GIP17164.1"/>
    <property type="molecule type" value="Genomic_DNA"/>
</dbReference>
<dbReference type="PROSITE" id="PS50943">
    <property type="entry name" value="HTH_CROC1"/>
    <property type="match status" value="1"/>
</dbReference>
<evidence type="ECO:0000313" key="4">
    <source>
        <dbReference type="Proteomes" id="UP000683139"/>
    </source>
</evidence>
<accession>A0A919YS25</accession>
<dbReference type="Pfam" id="PF14174">
    <property type="entry name" value="YycC"/>
    <property type="match status" value="1"/>
</dbReference>
<proteinExistence type="predicted"/>
<dbReference type="InterPro" id="IPR001387">
    <property type="entry name" value="Cro/C1-type_HTH"/>
</dbReference>
<dbReference type="AlphaFoldDB" id="A0A919YS25"/>
<organism evidence="3 4">
    <name type="scientific">Paenibacillus montaniterrae</name>
    <dbReference type="NCBI Taxonomy" id="429341"/>
    <lineage>
        <taxon>Bacteria</taxon>
        <taxon>Bacillati</taxon>
        <taxon>Bacillota</taxon>
        <taxon>Bacilli</taxon>
        <taxon>Bacillales</taxon>
        <taxon>Paenibacillaceae</taxon>
        <taxon>Paenibacillus</taxon>
    </lineage>
</organism>
<feature type="domain" description="HTH cro/C1-type" evidence="2">
    <location>
        <begin position="3"/>
        <end position="24"/>
    </location>
</feature>
<dbReference type="Proteomes" id="UP000683139">
    <property type="component" value="Unassembled WGS sequence"/>
</dbReference>
<keyword evidence="4" id="KW-1185">Reference proteome</keyword>
<reference evidence="3" key="1">
    <citation type="submission" date="2021-03" db="EMBL/GenBank/DDBJ databases">
        <title>Antimicrobial resistance genes in bacteria isolated from Japanese honey, and their potential for conferring macrolide and lincosamide resistance in the American foulbrood pathogen Paenibacillus larvae.</title>
        <authorList>
            <person name="Okamoto M."/>
            <person name="Kumagai M."/>
            <person name="Kanamori H."/>
            <person name="Takamatsu D."/>
        </authorList>
    </citation>
    <scope>NUCLEOTIDE SEQUENCE</scope>
    <source>
        <strain evidence="3">J40TS1</strain>
    </source>
</reference>
<gene>
    <name evidence="3" type="ORF">J40TS1_28060</name>
</gene>
<dbReference type="RefSeq" id="WP_213516201.1">
    <property type="nucleotide sequence ID" value="NZ_BOSE01000005.1"/>
</dbReference>
<sequence>MLKQLSPETAIKLAKELGIPIEQLVHTPRHIVLAKLAELAKRQTDEADQENTGKSDQEQANKAGQEQTDEADRKQAGDTSKKESE</sequence>
<name>A0A919YS25_9BACL</name>
<feature type="region of interest" description="Disordered" evidence="1">
    <location>
        <begin position="42"/>
        <end position="85"/>
    </location>
</feature>
<evidence type="ECO:0000259" key="2">
    <source>
        <dbReference type="PROSITE" id="PS50943"/>
    </source>
</evidence>
<dbReference type="InterPro" id="IPR025550">
    <property type="entry name" value="YycC"/>
</dbReference>
<evidence type="ECO:0000313" key="3">
    <source>
        <dbReference type="EMBL" id="GIP17164.1"/>
    </source>
</evidence>